<dbReference type="VEuPathDB" id="MicrosporidiaDB:EROM_081480"/>
<evidence type="ECO:0000313" key="2">
    <source>
        <dbReference type="EMBL" id="AFN83564.1"/>
    </source>
</evidence>
<feature type="region of interest" description="Disordered" evidence="1">
    <location>
        <begin position="177"/>
        <end position="204"/>
    </location>
</feature>
<keyword evidence="3" id="KW-1185">Reference proteome</keyword>
<organism evidence="2 3">
    <name type="scientific">Encephalitozoon romaleae (strain SJ-2008)</name>
    <name type="common">Microsporidian parasite</name>
    <dbReference type="NCBI Taxonomy" id="1178016"/>
    <lineage>
        <taxon>Eukaryota</taxon>
        <taxon>Fungi</taxon>
        <taxon>Fungi incertae sedis</taxon>
        <taxon>Microsporidia</taxon>
        <taxon>Unikaryonidae</taxon>
        <taxon>Encephalitozoon</taxon>
    </lineage>
</organism>
<proteinExistence type="predicted"/>
<dbReference type="OrthoDB" id="2195020at2759"/>
<dbReference type="HOGENOM" id="CLU_752323_0_0_1"/>
<dbReference type="RefSeq" id="XP_009265061.1">
    <property type="nucleotide sequence ID" value="XM_009266786.1"/>
</dbReference>
<protein>
    <submittedName>
        <fullName evidence="2">Uncharacterized protein</fullName>
    </submittedName>
</protein>
<evidence type="ECO:0000256" key="1">
    <source>
        <dbReference type="SAM" id="MobiDB-lite"/>
    </source>
</evidence>
<gene>
    <name evidence="2" type="ordered locus">EROM_081480</name>
</gene>
<dbReference type="GeneID" id="20521883"/>
<name>I7AP33_ENCRO</name>
<feature type="compositionally biased region" description="Basic and acidic residues" evidence="1">
    <location>
        <begin position="290"/>
        <end position="299"/>
    </location>
</feature>
<dbReference type="Proteomes" id="UP000010094">
    <property type="component" value="Chromosome VIII"/>
</dbReference>
<dbReference type="AlphaFoldDB" id="I7AP33"/>
<sequence>MLLIYFVLICAKSWKEVGYIFSEGRQRFLTHNGVDIVVAKYSEKPLKFQMVKMRKDQSSNVLLYPIPGMGNKVADFNFSAHTNKRWYFYPEHGKWNQRTRFVLMPGNVLKIVIGDSCLGVDDADRVVGESCKDDQNDSLQIFSWVPITQKRKVKAWINQNRRRAHSDEYYPSLYEDERDFEKSHDQESSGYDGDENSSSDYHGRSGGAFHEFDYDSGIGGHGPFKSGIGSFGGRRRRYRRDEEMKHMGERDEESCNNDEGKDYREGRMFRKKRMGKLLRNGKARQHKPYGNREHDENFHQGRNPTFSDIGSPNFVNYLDNSQEYEQGAIEETPFVPCDDSLLMFGEDPGHCNVGGAGENEICKINKTTMAFRKMVGIPI</sequence>
<dbReference type="EMBL" id="CP003525">
    <property type="protein sequence ID" value="AFN83564.1"/>
    <property type="molecule type" value="Genomic_DNA"/>
</dbReference>
<evidence type="ECO:0000313" key="3">
    <source>
        <dbReference type="Proteomes" id="UP000010094"/>
    </source>
</evidence>
<feature type="region of interest" description="Disordered" evidence="1">
    <location>
        <begin position="282"/>
        <end position="306"/>
    </location>
</feature>
<dbReference type="KEGG" id="ero:EROM_081480"/>
<accession>I7AP33</accession>
<reference evidence="2 3" key="1">
    <citation type="journal article" date="2012" name="Proc. Natl. Acad. Sci. U.S.A.">
        <title>Gain and loss of multiple functionally related, horizontally transferred genes in the reduced genomes of two microsporidian parasites.</title>
        <authorList>
            <person name="Pombert J.-F."/>
            <person name="Selman M."/>
            <person name="Burki F."/>
            <person name="Bardell F.T."/>
            <person name="Farinelli L."/>
            <person name="Solter L.F."/>
            <person name="Whitman D.W."/>
            <person name="Weiss L.M."/>
            <person name="Corradi N."/>
            <person name="Keeling P.J."/>
        </authorList>
    </citation>
    <scope>NUCLEOTIDE SEQUENCE [LARGE SCALE GENOMIC DNA]</scope>
    <source>
        <strain evidence="2 3">SJ-2008</strain>
    </source>
</reference>